<reference evidence="1 2" key="1">
    <citation type="submission" date="2017-10" db="EMBL/GenBank/DDBJ databases">
        <title>Genomic analysis of the genus Acetobacter.</title>
        <authorList>
            <person name="Kim K.H."/>
            <person name="Chun B.H."/>
            <person name="Son A.R."/>
            <person name="Jeon C.O."/>
        </authorList>
    </citation>
    <scope>NUCLEOTIDE SEQUENCE [LARGE SCALE GENOMIC DNA]</scope>
    <source>
        <strain evidence="1 2">LHT 2458</strain>
    </source>
</reference>
<dbReference type="GO" id="GO:0016757">
    <property type="term" value="F:glycosyltransferase activity"/>
    <property type="evidence" value="ECO:0007669"/>
    <property type="project" value="InterPro"/>
</dbReference>
<evidence type="ECO:0000313" key="1">
    <source>
        <dbReference type="EMBL" id="PHY93072.1"/>
    </source>
</evidence>
<organism evidence="1 2">
    <name type="scientific">Acetobacter pomorum</name>
    <dbReference type="NCBI Taxonomy" id="65959"/>
    <lineage>
        <taxon>Bacteria</taxon>
        <taxon>Pseudomonadati</taxon>
        <taxon>Pseudomonadota</taxon>
        <taxon>Alphaproteobacteria</taxon>
        <taxon>Acetobacterales</taxon>
        <taxon>Acetobacteraceae</taxon>
        <taxon>Acetobacter</taxon>
    </lineage>
</organism>
<dbReference type="SUPFAM" id="SSF53448">
    <property type="entry name" value="Nucleotide-diphospho-sugar transferases"/>
    <property type="match status" value="1"/>
</dbReference>
<sequence length="433" mass="50044">MDDLISIKKEAGLYSLGKNNSPFSFDSGLEFPNKAVTDDCIELIRSGNEDFIFIKTQKGFLSARPNKDLEYRSKPSLWEEFRILSKEEAEKIIFLSSKQILFEDKLLSFSENKTNIEYLYFDNVKIKIDDLFEDMNCPLKSDIIFFDDYVPCVAKIVNPAILYILYGSGDILDQFKISIESLSMFGEYKGTIFIATDINKKFIKDVCKKHNLHNVSVIESRGFDRLDYVGSRIPLLSSDIFSRFQPIIYVDCDIIFNKPLKDNIPLFMKEEKISAQIEKNHYITNNASNGSTLYSQHPFPLFSKGEGFNAGIIMIPSWEKLNYVFKAAYRMLISYTIKFGRDSIPFYDQSILNYVFYKLDVFDGTSITNSVSVPKIDNIHDQEKGFVHFWSHGRSRSTFMREYVAYLHKKHGNGFSDQKDKTLGAFEIEHQKS</sequence>
<evidence type="ECO:0000313" key="2">
    <source>
        <dbReference type="Proteomes" id="UP000228751"/>
    </source>
</evidence>
<dbReference type="InterPro" id="IPR002495">
    <property type="entry name" value="Glyco_trans_8"/>
</dbReference>
<dbReference type="Proteomes" id="UP000228751">
    <property type="component" value="Unassembled WGS sequence"/>
</dbReference>
<dbReference type="InterPro" id="IPR029044">
    <property type="entry name" value="Nucleotide-diphossugar_trans"/>
</dbReference>
<keyword evidence="2" id="KW-1185">Reference proteome</keyword>
<dbReference type="EMBL" id="PEBQ01000172">
    <property type="protein sequence ID" value="PHY93072.1"/>
    <property type="molecule type" value="Genomic_DNA"/>
</dbReference>
<evidence type="ECO:0008006" key="3">
    <source>
        <dbReference type="Google" id="ProtNLM"/>
    </source>
</evidence>
<dbReference type="Gene3D" id="3.90.550.10">
    <property type="entry name" value="Spore Coat Polysaccharide Biosynthesis Protein SpsA, Chain A"/>
    <property type="match status" value="1"/>
</dbReference>
<dbReference type="Pfam" id="PF01501">
    <property type="entry name" value="Glyco_transf_8"/>
    <property type="match status" value="1"/>
</dbReference>
<proteinExistence type="predicted"/>
<dbReference type="AlphaFoldDB" id="A0A2G4R957"/>
<comment type="caution">
    <text evidence="1">The sequence shown here is derived from an EMBL/GenBank/DDBJ whole genome shotgun (WGS) entry which is preliminary data.</text>
</comment>
<protein>
    <recommendedName>
        <fullName evidence="3">Nucleotide-diphospho-sugar transferase domain-containing protein</fullName>
    </recommendedName>
</protein>
<name>A0A2G4R957_9PROT</name>
<gene>
    <name evidence="1" type="ORF">CSR02_13235</name>
</gene>
<accession>A0A2G4R957</accession>